<gene>
    <name evidence="1" type="ORF">CmeUKMEL1_17265</name>
</gene>
<evidence type="ECO:0000313" key="1">
    <source>
        <dbReference type="EMBL" id="POM85407.1"/>
    </source>
</evidence>
<keyword evidence="2" id="KW-1185">Reference proteome</keyword>
<accession>A0A2P4Z5R8</accession>
<sequence length="2483" mass="289748">MEEKYRNHVSGLYLLCPTIPPRVLSNDQWWEVIKELSGLSHTVPMLEEGFRNSSIIQLEYLITQFLQSNPPSLALRWLMNLYSLINSYVKLSVGRLLEETMLILYRFTGTQLQDMDLTKLKHHNIGIEQQQSGQTQLDNDNDSSTKLNGGNILDITSSQAREIQPSHVINSLYIVQTLLRLEILETRKHFPGLIRCLPQLLIHVDTSMRDAANECLLSVLSLGVPGYSLSDQLLNVLIPGVRILLEFDDSFNLERTMQSIAVILIQQPKLANTRKQDILQLIVNISSSLSSSQNFTLKTSGLIESISCLLANSTISQFSSSKKDSEHYDSISYISGLANIQFSSYGLGSYPIQGEYFRIILCSSILKIIDSHTLQKTPTIFQLERVWALILENLQTHFIRKHITENLQWLTNNHWVFLWTQILKKVLVIALSYIQDSSYIQNNALEHTGKVLWAKFEQFLNPIAKISPRISLECVLELVSYSESTNWIWKLNKEFFELFLRWIFQISLTENFEIPLTSYLSGYVSAILITQYYFPCDNHHNDLLLVENIESILLSSISFTKEKIPVGQSETDGTEFHEALLHNSHFLIGFSNSCPNPLITIGILNHIIYYLVESPEIQIFSEPTNSNEKLFIFNNIFLLIQNLLTNIIHLNKYKCNDNDSIATILVPKLYLLVPIWKNILSNYTIEKIVVVIESLTESCERLQLLMESNESETWTIFDDEKENPVILLFKDLKQWLALLWTTIESFHLYIELLEILNRNEKSHTENAKLEKFLMKACFSIIECLLPFMPLSWTKFFPETNNDSSASEINPELGSILFSHSSSLEDFGEYLKNSSFSKDTINPLSGTKSNDHIKPFLQTIEKFIYPYIGDQNCFSKSVHISALIMSLKLSVYKQLNKSLFSYINHPPISNRSLVMLISDLASDQILMLDLKISSEVFPSSNLSKINEIKKYNNISIALFPNNDILYLPEYNSYIATQDNYNIVSRLGLLESMLPYSQFPSLINQKMVTSNQQLEVHFRKETAQLLSNIISESHFLDQNNSFSHETIKTIFRILLKRSIHVAKFWSSVPSESQYYQQENSNVKIQNLFPFYNDLSPSLFMIAQKGLVTSPNNVSILPLLSILWLFKDISEKITTKLNIFVSNNSSQIDQEHLKLINNSQDFLFHIFSFLIKFLFGYRYRDLKQQINYQSQNNGKKLPPRIKSCIIRYYTLNLLTYILSYLHNNKSIFSHYYYAKQKLEYLISWSNYSLSRTTRSSEDSDSLTDLYFLFSILKSKIKNMDQDLSHIIEVLFKDHFNGNISEKNKFFIYRVRKDINFQNSFIQIESDKHFGFETASSRFQLTLKSKSILNYFGEYLCFYSLRELMNIGMFNHLTELVHNNFMIFLKSPKSFEDFKQANTNNYTNFNVLMCVSFSLIFHSRLHEISFIDYSGTLYIPNTCKIFFFHDGFLSSIWKFVKNIYFSSKVLSETHSLKVLAQEPLKRMPYLNLLGLLIINSSFILRQTKVLEELSTQDFELILNQDEKLIITLIEWILKNYLTNNKISLSFLNSALKAMKPWKINSLLIKAIKYLIKEPENTDFNQSNSINEISRFLLDENKSFNLSTFILYIQLWPFIFTNRDSLEGKFDSNEEELRSILGVRFITNLDIIKKICETIQTRTIQVSTFDSLLTQEMIAYYFWSFNKENLGIEALDLYLFGEVTKFFFKILSLILGFFETYFANLTYIESCILNRILSILKYIISLIPVSSQKITISKFSTTLNKMMAMLLNFGSKNPENSIIFNILEFFVQIYPSLSTEFKERTWNIILENTNNQLDKSNSELSHSHLYLLYKLTETAGFENQCLSQKNEQDLILICGRTLDIMINSQDIELCLIRYFAYIGFFMINSIENIHQKIKIDEIREVFNFENLQILIQNIIKNNTPIFTEKIHYIPSLVSIWNSINHSTEFTEIIAELLVYSYSSRSHKSSLQNVVFFLETVSSLRWLLLDKKVSFLSLKQDLKLDFETLSIRYFENEISKLEKEGENNDIVVLNKPPNFTTFVGMTYLFSIDIFKVGQDLDIEEDSILKGTCNQLIYLRVYQLIHELIVLESFGDVQIQLEMVIKSNENLLLIHKGILLKNVGYDSNAKERIAKESYELIMNNMKFLVGKRQFSVLIHTQINWIEDEIRNSIMNFGLEYPETDYYKNLLDMLCEILIEIQELRKKIQIESEDDKVMIEKVTRAIFRIFKYQLYSQIYIHPSYFELLKNFTIDHKICENEDQIQIPDFSIILRHHEKLEILSLNKLMELLEKSDEYNHQIFDLLVLSLLPYNYTYNLEYGNARNLVNTRLSKSWEILRNLVLNETRRKAEFSPEIGKFPLIDKIKTFIDKYFKILKKINQDNFSIVLPSSSIVTWFQVLFEQEGSKIIKQLENCLSDNELKQVEFEFSKWINIGDFYLPTGHQEISIELLSKLIIYQEDETKQGNSEKKEWKHIFVASIKELEKEIEEILESIK</sequence>
<comment type="caution">
    <text evidence="1">The sequence shown here is derived from an EMBL/GenBank/DDBJ whole genome shotgun (WGS) entry which is preliminary data.</text>
</comment>
<dbReference type="EMBL" id="JIBK01000051">
    <property type="protein sequence ID" value="POM85407.1"/>
    <property type="molecule type" value="Genomic_DNA"/>
</dbReference>
<proteinExistence type="predicted"/>
<reference evidence="1 2" key="1">
    <citation type="submission" date="2014-04" db="EMBL/GenBank/DDBJ databases">
        <title>Comparative Genomics of Cryptosporidium Species.</title>
        <authorList>
            <person name="Silva J.C."/>
            <person name="Su Q."/>
            <person name="Chalmers R."/>
            <person name="Chibucos M.C."/>
            <person name="Elwin K."/>
            <person name="Godinez A."/>
            <person name="Guo F."/>
            <person name="Huynh K."/>
            <person name="Orvis J."/>
            <person name="Ott S."/>
            <person name="Sadzewicz L."/>
            <person name="Sengamalay N."/>
            <person name="Shetty A."/>
            <person name="Sun M."/>
            <person name="Tallon L."/>
            <person name="Xiao L."/>
            <person name="Zhang H."/>
            <person name="Fraser C.M."/>
            <person name="Zhu G."/>
            <person name="Kissinger J."/>
            <person name="Widmer G."/>
        </authorList>
    </citation>
    <scope>NUCLEOTIDE SEQUENCE [LARGE SCALE GENOMIC DNA]</scope>
    <source>
        <strain evidence="1 2">UKMEL1</strain>
    </source>
</reference>
<dbReference type="VEuPathDB" id="CryptoDB:CmeUKMEL1_17265"/>
<name>A0A2P4Z5R8_9CRYT</name>
<dbReference type="Proteomes" id="UP000236928">
    <property type="component" value="Unassembled WGS sequence"/>
</dbReference>
<dbReference type="OrthoDB" id="340782at2759"/>
<organism evidence="1 2">
    <name type="scientific">Cryptosporidium meleagridis</name>
    <dbReference type="NCBI Taxonomy" id="93969"/>
    <lineage>
        <taxon>Eukaryota</taxon>
        <taxon>Sar</taxon>
        <taxon>Alveolata</taxon>
        <taxon>Apicomplexa</taxon>
        <taxon>Conoidasida</taxon>
        <taxon>Coccidia</taxon>
        <taxon>Eucoccidiorida</taxon>
        <taxon>Eimeriorina</taxon>
        <taxon>Cryptosporidiidae</taxon>
        <taxon>Cryptosporidium</taxon>
    </lineage>
</organism>
<protein>
    <recommendedName>
        <fullName evidence="3">Dopey, N-terminal family protein</fullName>
    </recommendedName>
</protein>
<evidence type="ECO:0000313" key="2">
    <source>
        <dbReference type="Proteomes" id="UP000236928"/>
    </source>
</evidence>
<evidence type="ECO:0008006" key="3">
    <source>
        <dbReference type="Google" id="ProtNLM"/>
    </source>
</evidence>